<accession>A0ACB8T8B9</accession>
<dbReference type="EMBL" id="MU277200">
    <property type="protein sequence ID" value="KAI0064155.1"/>
    <property type="molecule type" value="Genomic_DNA"/>
</dbReference>
<sequence length="201" mass="23401">MTNHHQIPFTGLSSSPHFRIFSARLDAWQRDLKWVQTKLQEWNVWGTVDDIAYSYYRALLTERVRAHIDYELLVSVSLSRLIRRTSNGSTGQVFYSAYMEYTKIDPSLLTNDQRKGLATLLRQMASGARLRISHKTKWAQFVKTLPAVEAETEASMHALFDRMLYEVTRLIEDEDRLPALKKDLKAYADTWNVYRENPGVL</sequence>
<keyword evidence="2" id="KW-1185">Reference proteome</keyword>
<organism evidence="1 2">
    <name type="scientific">Artomyces pyxidatus</name>
    <dbReference type="NCBI Taxonomy" id="48021"/>
    <lineage>
        <taxon>Eukaryota</taxon>
        <taxon>Fungi</taxon>
        <taxon>Dikarya</taxon>
        <taxon>Basidiomycota</taxon>
        <taxon>Agaricomycotina</taxon>
        <taxon>Agaricomycetes</taxon>
        <taxon>Russulales</taxon>
        <taxon>Auriscalpiaceae</taxon>
        <taxon>Artomyces</taxon>
    </lineage>
</organism>
<proteinExistence type="predicted"/>
<dbReference type="Proteomes" id="UP000814140">
    <property type="component" value="Unassembled WGS sequence"/>
</dbReference>
<comment type="caution">
    <text evidence="1">The sequence shown here is derived from an EMBL/GenBank/DDBJ whole genome shotgun (WGS) entry which is preliminary data.</text>
</comment>
<protein>
    <submittedName>
        <fullName evidence="1">Uncharacterized protein</fullName>
    </submittedName>
</protein>
<reference evidence="1" key="2">
    <citation type="journal article" date="2022" name="New Phytol.">
        <title>Evolutionary transition to the ectomycorrhizal habit in the genomes of a hyperdiverse lineage of mushroom-forming fungi.</title>
        <authorList>
            <person name="Looney B."/>
            <person name="Miyauchi S."/>
            <person name="Morin E."/>
            <person name="Drula E."/>
            <person name="Courty P.E."/>
            <person name="Kohler A."/>
            <person name="Kuo A."/>
            <person name="LaButti K."/>
            <person name="Pangilinan J."/>
            <person name="Lipzen A."/>
            <person name="Riley R."/>
            <person name="Andreopoulos W."/>
            <person name="He G."/>
            <person name="Johnson J."/>
            <person name="Nolan M."/>
            <person name="Tritt A."/>
            <person name="Barry K.W."/>
            <person name="Grigoriev I.V."/>
            <person name="Nagy L.G."/>
            <person name="Hibbett D."/>
            <person name="Henrissat B."/>
            <person name="Matheny P.B."/>
            <person name="Labbe J."/>
            <person name="Martin F.M."/>
        </authorList>
    </citation>
    <scope>NUCLEOTIDE SEQUENCE</scope>
    <source>
        <strain evidence="1">HHB10654</strain>
    </source>
</reference>
<name>A0ACB8T8B9_9AGAM</name>
<reference evidence="1" key="1">
    <citation type="submission" date="2021-03" db="EMBL/GenBank/DDBJ databases">
        <authorList>
            <consortium name="DOE Joint Genome Institute"/>
            <person name="Ahrendt S."/>
            <person name="Looney B.P."/>
            <person name="Miyauchi S."/>
            <person name="Morin E."/>
            <person name="Drula E."/>
            <person name="Courty P.E."/>
            <person name="Chicoki N."/>
            <person name="Fauchery L."/>
            <person name="Kohler A."/>
            <person name="Kuo A."/>
            <person name="Labutti K."/>
            <person name="Pangilinan J."/>
            <person name="Lipzen A."/>
            <person name="Riley R."/>
            <person name="Andreopoulos W."/>
            <person name="He G."/>
            <person name="Johnson J."/>
            <person name="Barry K.W."/>
            <person name="Grigoriev I.V."/>
            <person name="Nagy L."/>
            <person name="Hibbett D."/>
            <person name="Henrissat B."/>
            <person name="Matheny P.B."/>
            <person name="Labbe J."/>
            <person name="Martin F."/>
        </authorList>
    </citation>
    <scope>NUCLEOTIDE SEQUENCE</scope>
    <source>
        <strain evidence="1">HHB10654</strain>
    </source>
</reference>
<evidence type="ECO:0000313" key="2">
    <source>
        <dbReference type="Proteomes" id="UP000814140"/>
    </source>
</evidence>
<gene>
    <name evidence="1" type="ORF">BV25DRAFT_347783</name>
</gene>
<evidence type="ECO:0000313" key="1">
    <source>
        <dbReference type="EMBL" id="KAI0064155.1"/>
    </source>
</evidence>